<keyword evidence="2" id="KW-1185">Reference proteome</keyword>
<evidence type="ECO:0000313" key="2">
    <source>
        <dbReference type="Proteomes" id="UP001469553"/>
    </source>
</evidence>
<gene>
    <name evidence="1" type="ORF">AMECASPLE_037434</name>
</gene>
<dbReference type="EMBL" id="JAHRIP010025145">
    <property type="protein sequence ID" value="MEQ2289847.1"/>
    <property type="molecule type" value="Genomic_DNA"/>
</dbReference>
<evidence type="ECO:0008006" key="3">
    <source>
        <dbReference type="Google" id="ProtNLM"/>
    </source>
</evidence>
<name>A0ABV0Y887_9TELE</name>
<proteinExistence type="predicted"/>
<comment type="caution">
    <text evidence="1">The sequence shown here is derived from an EMBL/GenBank/DDBJ whole genome shotgun (WGS) entry which is preliminary data.</text>
</comment>
<reference evidence="1 2" key="1">
    <citation type="submission" date="2021-06" db="EMBL/GenBank/DDBJ databases">
        <authorList>
            <person name="Palmer J.M."/>
        </authorList>
    </citation>
    <scope>NUCLEOTIDE SEQUENCE [LARGE SCALE GENOMIC DNA]</scope>
    <source>
        <strain evidence="1 2">AS_MEX2019</strain>
        <tissue evidence="1">Muscle</tissue>
    </source>
</reference>
<organism evidence="1 2">
    <name type="scientific">Ameca splendens</name>
    <dbReference type="NCBI Taxonomy" id="208324"/>
    <lineage>
        <taxon>Eukaryota</taxon>
        <taxon>Metazoa</taxon>
        <taxon>Chordata</taxon>
        <taxon>Craniata</taxon>
        <taxon>Vertebrata</taxon>
        <taxon>Euteleostomi</taxon>
        <taxon>Actinopterygii</taxon>
        <taxon>Neopterygii</taxon>
        <taxon>Teleostei</taxon>
        <taxon>Neoteleostei</taxon>
        <taxon>Acanthomorphata</taxon>
        <taxon>Ovalentaria</taxon>
        <taxon>Atherinomorphae</taxon>
        <taxon>Cyprinodontiformes</taxon>
        <taxon>Goodeidae</taxon>
        <taxon>Ameca</taxon>
    </lineage>
</organism>
<dbReference type="Proteomes" id="UP001469553">
    <property type="component" value="Unassembled WGS sequence"/>
</dbReference>
<protein>
    <recommendedName>
        <fullName evidence="3">Murine leukemia virus integrase C-terminal domain-containing protein</fullName>
    </recommendedName>
</protein>
<evidence type="ECO:0000313" key="1">
    <source>
        <dbReference type="EMBL" id="MEQ2289847.1"/>
    </source>
</evidence>
<accession>A0ABV0Y887</accession>
<dbReference type="Gene3D" id="2.30.30.850">
    <property type="match status" value="1"/>
</dbReference>
<sequence>MCQRGNMLHLNDLRPGDQVLIKTLHRKDWSTPRWKGPFQVLLTTQRDHPGSIKATVSQFCRYRSQINRRGSRGSPGTKELEDP</sequence>